<gene>
    <name evidence="2" type="ORF">CGCSCA2_v002751</name>
</gene>
<feature type="transmembrane region" description="Helical" evidence="1">
    <location>
        <begin position="36"/>
        <end position="55"/>
    </location>
</feature>
<accession>A0A9P5F0B5</accession>
<protein>
    <submittedName>
        <fullName evidence="2">Hypotheticall protein</fullName>
    </submittedName>
</protein>
<dbReference type="InterPro" id="IPR039965">
    <property type="entry name" value="C3H7.08c"/>
</dbReference>
<keyword evidence="1" id="KW-0472">Membrane</keyword>
<evidence type="ECO:0000256" key="1">
    <source>
        <dbReference type="SAM" id="Phobius"/>
    </source>
</evidence>
<reference evidence="2" key="1">
    <citation type="submission" date="2019-06" db="EMBL/GenBank/DDBJ databases">
        <authorList>
            <person name="Gan P."/>
            <person name="Shirasu K."/>
        </authorList>
    </citation>
    <scope>NUCLEOTIDE SEQUENCE [LARGE SCALE GENOMIC DNA]</scope>
    <source>
        <strain evidence="2">CAD2</strain>
    </source>
</reference>
<proteinExistence type="predicted"/>
<sequence length="177" mass="19698">MASFIARRTFSTSLRRFADDHAKQQLTQESKRNPELYILGAVMAAALGGAGLYFGRTPTTSTSESAVLKAGMPWETDSEGKYKYHPGGNPNNEPKDAPSAVNTVIIPDVTLPKVRFSKTARGQQPHEEDGHVSYGGRLHSWRLLPDRLHSLGKDTIKLTVFLQELHDKYNKWGKDGY</sequence>
<dbReference type="AlphaFoldDB" id="A0A9P5F0B5"/>
<comment type="caution">
    <text evidence="2">The sequence shown here is derived from an EMBL/GenBank/DDBJ whole genome shotgun (WGS) entry which is preliminary data.</text>
</comment>
<organism evidence="2 3">
    <name type="scientific">Colletotrichum siamense</name>
    <name type="common">Anthracnose fungus</name>
    <dbReference type="NCBI Taxonomy" id="690259"/>
    <lineage>
        <taxon>Eukaryota</taxon>
        <taxon>Fungi</taxon>
        <taxon>Dikarya</taxon>
        <taxon>Ascomycota</taxon>
        <taxon>Pezizomycotina</taxon>
        <taxon>Sordariomycetes</taxon>
        <taxon>Hypocreomycetidae</taxon>
        <taxon>Glomerellales</taxon>
        <taxon>Glomerellaceae</taxon>
        <taxon>Colletotrichum</taxon>
        <taxon>Colletotrichum gloeosporioides species complex</taxon>
    </lineage>
</organism>
<dbReference type="PANTHER" id="PTHR40466">
    <property type="entry name" value="EXPRESSED PROTEIN"/>
    <property type="match status" value="1"/>
</dbReference>
<keyword evidence="1" id="KW-1133">Transmembrane helix</keyword>
<name>A0A9P5F0B5_COLSI</name>
<dbReference type="PANTHER" id="PTHR40466:SF1">
    <property type="entry name" value="FUNGAL PROTEIN"/>
    <property type="match status" value="1"/>
</dbReference>
<dbReference type="EMBL" id="QPMT01000006">
    <property type="protein sequence ID" value="KAF4863549.1"/>
    <property type="molecule type" value="Genomic_DNA"/>
</dbReference>
<evidence type="ECO:0000313" key="3">
    <source>
        <dbReference type="Proteomes" id="UP000711996"/>
    </source>
</evidence>
<keyword evidence="3" id="KW-1185">Reference proteome</keyword>
<evidence type="ECO:0000313" key="2">
    <source>
        <dbReference type="EMBL" id="KAF4863549.1"/>
    </source>
</evidence>
<dbReference type="Proteomes" id="UP000711996">
    <property type="component" value="Unassembled WGS sequence"/>
</dbReference>
<dbReference type="OrthoDB" id="3141857at2759"/>
<keyword evidence="1" id="KW-0812">Transmembrane</keyword>